<proteinExistence type="predicted"/>
<dbReference type="Proteomes" id="UP000772618">
    <property type="component" value="Unassembled WGS sequence"/>
</dbReference>
<accession>A0ABS5VUZ3</accession>
<name>A0ABS5VUZ3_9BACT</name>
<keyword evidence="2" id="KW-0808">Transferase</keyword>
<keyword evidence="1" id="KW-0328">Glycosyltransferase</keyword>
<dbReference type="CDD" id="cd03789">
    <property type="entry name" value="GT9_LPS_heptosyltransferase"/>
    <property type="match status" value="1"/>
</dbReference>
<evidence type="ECO:0000256" key="1">
    <source>
        <dbReference type="ARBA" id="ARBA00022676"/>
    </source>
</evidence>
<evidence type="ECO:0000313" key="3">
    <source>
        <dbReference type="EMBL" id="MBT1703816.1"/>
    </source>
</evidence>
<sequence length="374" mass="40939">MMNWANCKNILCIRLDNMGDVLMSSPAFKALKESFGAHITLLTSSAGKGIAQFIPVVDEVITYDVPWVKGPSSDIDSFSEIVQVLKAKKFDGAVIFTVFSQNPLPSVMLAYLAEIPLRLAYCRENPYGLLTHWVPEEEPYTFIRHQVQRDLDLVKTVGAVTTNSQLVLTTGKEKKDFVLDKLSSLGLNLDKPWLIFHPGVSEVKRQYPSALWTEAGKLITENLACQVVITGGPAEVELCADIQNGIGADCISAAGEFSLGGFIELIDSAPLTVSVNTGTIHLCAALQKPVVVLYALTNPQHAPWKTTGKILTFPVEDNLQSKNEVLQFLNRSYFKDAAAGIRPHDIYLAVRSILIEGVAEPMPELIITNTNVLA</sequence>
<dbReference type="Gene3D" id="3.40.50.2000">
    <property type="entry name" value="Glycogen Phosphorylase B"/>
    <property type="match status" value="2"/>
</dbReference>
<dbReference type="InterPro" id="IPR051199">
    <property type="entry name" value="LPS_LOS_Heptosyltrfase"/>
</dbReference>
<comment type="caution">
    <text evidence="3">The sequence shown here is derived from an EMBL/GenBank/DDBJ whole genome shotgun (WGS) entry which is preliminary data.</text>
</comment>
<dbReference type="RefSeq" id="WP_254153778.1">
    <property type="nucleotide sequence ID" value="NZ_JAHESD010000021.1"/>
</dbReference>
<protein>
    <submittedName>
        <fullName evidence="3">Glycosyltransferase family 9 protein</fullName>
    </submittedName>
</protein>
<dbReference type="Pfam" id="PF01075">
    <property type="entry name" value="Glyco_transf_9"/>
    <property type="match status" value="1"/>
</dbReference>
<dbReference type="PANTHER" id="PTHR30160">
    <property type="entry name" value="TETRAACYLDISACCHARIDE 4'-KINASE-RELATED"/>
    <property type="match status" value="1"/>
</dbReference>
<dbReference type="PANTHER" id="PTHR30160:SF1">
    <property type="entry name" value="LIPOPOLYSACCHARIDE 1,2-N-ACETYLGLUCOSAMINETRANSFERASE-RELATED"/>
    <property type="match status" value="1"/>
</dbReference>
<evidence type="ECO:0000313" key="4">
    <source>
        <dbReference type="Proteomes" id="UP000772618"/>
    </source>
</evidence>
<gene>
    <name evidence="3" type="ORF">KK060_11025</name>
</gene>
<evidence type="ECO:0000256" key="2">
    <source>
        <dbReference type="ARBA" id="ARBA00022679"/>
    </source>
</evidence>
<dbReference type="InterPro" id="IPR002201">
    <property type="entry name" value="Glyco_trans_9"/>
</dbReference>
<dbReference type="SUPFAM" id="SSF53756">
    <property type="entry name" value="UDP-Glycosyltransferase/glycogen phosphorylase"/>
    <property type="match status" value="1"/>
</dbReference>
<dbReference type="EMBL" id="JAHESD010000021">
    <property type="protein sequence ID" value="MBT1703816.1"/>
    <property type="molecule type" value="Genomic_DNA"/>
</dbReference>
<reference evidence="3 4" key="1">
    <citation type="submission" date="2021-05" db="EMBL/GenBank/DDBJ databases">
        <title>A Polyphasic approach of four new species of the genus Ohtaekwangia: Ohtaekwangia histidinii sp. nov., Ohtaekwangia cretensis sp. nov., Ohtaekwangia indiensis sp. nov., Ohtaekwangia reichenbachii sp. nov. from diverse environment.</title>
        <authorList>
            <person name="Octaviana S."/>
        </authorList>
    </citation>
    <scope>NUCLEOTIDE SEQUENCE [LARGE SCALE GENOMIC DNA]</scope>
    <source>
        <strain evidence="3 4">PWU20</strain>
    </source>
</reference>
<keyword evidence="4" id="KW-1185">Reference proteome</keyword>
<organism evidence="3 4">
    <name type="scientific">Chryseosolibacter indicus</name>
    <dbReference type="NCBI Taxonomy" id="2782351"/>
    <lineage>
        <taxon>Bacteria</taxon>
        <taxon>Pseudomonadati</taxon>
        <taxon>Bacteroidota</taxon>
        <taxon>Cytophagia</taxon>
        <taxon>Cytophagales</taxon>
        <taxon>Chryseotaleaceae</taxon>
        <taxon>Chryseosolibacter</taxon>
    </lineage>
</organism>